<evidence type="ECO:0000256" key="1">
    <source>
        <dbReference type="SAM" id="SignalP"/>
    </source>
</evidence>
<dbReference type="Proteomes" id="UP000577362">
    <property type="component" value="Unassembled WGS sequence"/>
</dbReference>
<dbReference type="EMBL" id="JACIEN010000002">
    <property type="protein sequence ID" value="MBB4017375.1"/>
    <property type="molecule type" value="Genomic_DNA"/>
</dbReference>
<comment type="caution">
    <text evidence="2">The sequence shown here is derived from an EMBL/GenBank/DDBJ whole genome shotgun (WGS) entry which is preliminary data.</text>
</comment>
<dbReference type="InterPro" id="IPR020049">
    <property type="entry name" value="Major_capsid-like"/>
</dbReference>
<organism evidence="2 3">
    <name type="scientific">Chelatococcus caeni</name>
    <dbReference type="NCBI Taxonomy" id="1348468"/>
    <lineage>
        <taxon>Bacteria</taxon>
        <taxon>Pseudomonadati</taxon>
        <taxon>Pseudomonadota</taxon>
        <taxon>Alphaproteobacteria</taxon>
        <taxon>Hyphomicrobiales</taxon>
        <taxon>Chelatococcaceae</taxon>
        <taxon>Chelatococcus</taxon>
    </lineage>
</organism>
<dbReference type="AlphaFoldDB" id="A0A840BVJ3"/>
<feature type="chain" id="PRO_5032648000" description="DUF2184 domain-containing protein" evidence="1">
    <location>
        <begin position="26"/>
        <end position="403"/>
    </location>
</feature>
<sequence length="403" mass="43485">MRNWNVLALAVLTIAALFSATGAYADAGAAQAVAAGLGALSPVGIAAGAMLGRKVVPGMFALAKPAIIRARTRDGMLTFDQRTIDSTGAFLIGELERLDQNLYEPLVDVTWGRDIDLREDVSIADEVSSFTNSSFAAAGGVNPNGKAWIGSDSNSISAMQLDIGKTAQPLTLWGQEISYTIPELESAMKLGRPVDAQKYEGMQLKHQMDTDEMVYVGDEVLGYNGLVNANIGGKVTNVSNVANGAGGTPGWTTKTPDEILGDVNELLTSVWQASAWAVTPNRLLLPPAQYGYIATVKVSEAGNVSILKYILENNISRQKGVNLEIYPLKWLIGRGVGGTPGQLGTVDRMVAYTKDIRRVRFPMTPLQRTPLEYRSIWQMTTYFGRLGVVEFVYPETIGYRDGL</sequence>
<name>A0A840BVJ3_9HYPH</name>
<dbReference type="RefSeq" id="WP_246372998.1">
    <property type="nucleotide sequence ID" value="NZ_JACIEN010000002.1"/>
</dbReference>
<evidence type="ECO:0000313" key="3">
    <source>
        <dbReference type="Proteomes" id="UP000577362"/>
    </source>
</evidence>
<keyword evidence="1" id="KW-0732">Signal</keyword>
<accession>A0A840BVJ3</accession>
<proteinExistence type="predicted"/>
<evidence type="ECO:0008006" key="4">
    <source>
        <dbReference type="Google" id="ProtNLM"/>
    </source>
</evidence>
<gene>
    <name evidence="2" type="ORF">GGR16_002404</name>
</gene>
<dbReference type="Pfam" id="PF09950">
    <property type="entry name" value="Major_capside"/>
    <property type="match status" value="1"/>
</dbReference>
<reference evidence="2 3" key="1">
    <citation type="submission" date="2020-08" db="EMBL/GenBank/DDBJ databases">
        <title>Genomic Encyclopedia of Type Strains, Phase IV (KMG-IV): sequencing the most valuable type-strain genomes for metagenomic binning, comparative biology and taxonomic classification.</title>
        <authorList>
            <person name="Goeker M."/>
        </authorList>
    </citation>
    <scope>NUCLEOTIDE SEQUENCE [LARGE SCALE GENOMIC DNA]</scope>
    <source>
        <strain evidence="2 3">DSM 103737</strain>
    </source>
</reference>
<evidence type="ECO:0000313" key="2">
    <source>
        <dbReference type="EMBL" id="MBB4017375.1"/>
    </source>
</evidence>
<protein>
    <recommendedName>
        <fullName evidence="4">DUF2184 domain-containing protein</fullName>
    </recommendedName>
</protein>
<feature type="signal peptide" evidence="1">
    <location>
        <begin position="1"/>
        <end position="25"/>
    </location>
</feature>
<keyword evidence="3" id="KW-1185">Reference proteome</keyword>